<reference evidence="1 2" key="1">
    <citation type="journal article" date="2024" name="J Genomics">
        <title>Draft genome sequencing and assembly of Favolaschia claudopus CIRM-BRFM 2984 isolated from oak limbs.</title>
        <authorList>
            <person name="Navarro D."/>
            <person name="Drula E."/>
            <person name="Chaduli D."/>
            <person name="Cazenave R."/>
            <person name="Ahrendt S."/>
            <person name="Wang J."/>
            <person name="Lipzen A."/>
            <person name="Daum C."/>
            <person name="Barry K."/>
            <person name="Grigoriev I.V."/>
            <person name="Favel A."/>
            <person name="Rosso M.N."/>
            <person name="Martin F."/>
        </authorList>
    </citation>
    <scope>NUCLEOTIDE SEQUENCE [LARGE SCALE GENOMIC DNA]</scope>
    <source>
        <strain evidence="1 2">CIRM-BRFM 2984</strain>
    </source>
</reference>
<evidence type="ECO:0000313" key="1">
    <source>
        <dbReference type="EMBL" id="KAK7001811.1"/>
    </source>
</evidence>
<evidence type="ECO:0008006" key="3">
    <source>
        <dbReference type="Google" id="ProtNLM"/>
    </source>
</evidence>
<dbReference type="SUPFAM" id="SSF52047">
    <property type="entry name" value="RNI-like"/>
    <property type="match status" value="1"/>
</dbReference>
<dbReference type="AlphaFoldDB" id="A0AAW0A6T5"/>
<gene>
    <name evidence="1" type="ORF">R3P38DRAFT_3044620</name>
</gene>
<proteinExistence type="predicted"/>
<keyword evidence="2" id="KW-1185">Reference proteome</keyword>
<protein>
    <recommendedName>
        <fullName evidence="3">F-box domain-containing protein</fullName>
    </recommendedName>
</protein>
<dbReference type="Proteomes" id="UP001362999">
    <property type="component" value="Unassembled WGS sequence"/>
</dbReference>
<comment type="caution">
    <text evidence="1">The sequence shown here is derived from an EMBL/GenBank/DDBJ whole genome shotgun (WGS) entry which is preliminary data.</text>
</comment>
<accession>A0AAW0A6T5</accession>
<dbReference type="InterPro" id="IPR032675">
    <property type="entry name" value="LRR_dom_sf"/>
</dbReference>
<feature type="non-terminal residue" evidence="1">
    <location>
        <position position="515"/>
    </location>
</feature>
<name>A0AAW0A6T5_9AGAR</name>
<organism evidence="1 2">
    <name type="scientific">Favolaschia claudopus</name>
    <dbReference type="NCBI Taxonomy" id="2862362"/>
    <lineage>
        <taxon>Eukaryota</taxon>
        <taxon>Fungi</taxon>
        <taxon>Dikarya</taxon>
        <taxon>Basidiomycota</taxon>
        <taxon>Agaricomycotina</taxon>
        <taxon>Agaricomycetes</taxon>
        <taxon>Agaricomycetidae</taxon>
        <taxon>Agaricales</taxon>
        <taxon>Marasmiineae</taxon>
        <taxon>Mycenaceae</taxon>
        <taxon>Favolaschia</taxon>
    </lineage>
</organism>
<dbReference type="Gene3D" id="3.80.10.10">
    <property type="entry name" value="Ribonuclease Inhibitor"/>
    <property type="match status" value="1"/>
</dbReference>
<evidence type="ECO:0000313" key="2">
    <source>
        <dbReference type="Proteomes" id="UP001362999"/>
    </source>
</evidence>
<sequence length="515" mass="58018">MDEMQASDSLSYLNLVATEIWHNCWSSCEIMDLKKLSLVCQAFAEICQPLLFRIQYVEAPNVDSRSWMTCTQRIHLSVQRLLRLGRSPHAASVRSWYWAGDYGSNLKRIAERYPQITNISIVGERWTRLEQVFITTLGSCQRLKKLELGYLTIDSNFRATLASLPVLEDLSLRSCEMVVHTGPLLSLRQFCMSGSRVTEDSEGEILDPQALEIVSPETIQVLVLDASPEALAILHHLSEHTLPSLTRLFVDIRNAAGADCFFGCLKNSSALHELILVGSTVFDAAYFEQRPVERLKLRHGNTEEEAPSDSKIISILRNLASSVSAQEQPTVPAPLPPGFDAIDDEPDPIMTDGEDEAQVDDRVVWLWDEDDSDFETEEEFIIPLDGPYENTSRSRVPPAAPTPELPGYMYSQYGSQSFPPVLETSASKHPQSGVGQTLEAIYNGTISLPPMLEELCFYWNMKCPRPLSDREHHRAVLALEKMFPSLRSMTFGARDPWILRCGEWIKRPLRIISCV</sequence>
<dbReference type="EMBL" id="JAWWNJ010000081">
    <property type="protein sequence ID" value="KAK7001811.1"/>
    <property type="molecule type" value="Genomic_DNA"/>
</dbReference>